<dbReference type="Proteomes" id="UP000830375">
    <property type="component" value="Unassembled WGS sequence"/>
</dbReference>
<name>A0ABQ8MQM3_LABRO</name>
<evidence type="ECO:0000313" key="2">
    <source>
        <dbReference type="Proteomes" id="UP000830375"/>
    </source>
</evidence>
<reference evidence="1 2" key="1">
    <citation type="submission" date="2022-01" db="EMBL/GenBank/DDBJ databases">
        <title>A high-quality chromosome-level genome assembly of rohu carp, Labeo rohita.</title>
        <authorList>
            <person name="Arick M.A. II"/>
            <person name="Hsu C.-Y."/>
            <person name="Magbanua Z."/>
            <person name="Pechanova O."/>
            <person name="Grover C."/>
            <person name="Miller E."/>
            <person name="Thrash A."/>
            <person name="Ezzel L."/>
            <person name="Alam S."/>
            <person name="Benzie J."/>
            <person name="Hamilton M."/>
            <person name="Karsi A."/>
            <person name="Lawrence M.L."/>
            <person name="Peterson D.G."/>
        </authorList>
    </citation>
    <scope>NUCLEOTIDE SEQUENCE [LARGE SCALE GENOMIC DNA]</scope>
    <source>
        <strain evidence="2">BAU-BD-2019</strain>
        <tissue evidence="1">Blood</tissue>
    </source>
</reference>
<comment type="caution">
    <text evidence="1">The sequence shown here is derived from an EMBL/GenBank/DDBJ whole genome shotgun (WGS) entry which is preliminary data.</text>
</comment>
<proteinExistence type="predicted"/>
<sequence length="162" mass="17984">MCSSRFESIRKCKAGVKRRFKKKTIQAIVTCYYNGKRSIAREQDGGSNADCKDAMGVSKGGGLVLFVNECWCCPGHITVKENLCNKDIELLAVGMGLYCLPREFSYVISITVYIPPSASVSNACEHINTITARMQSKYPQALIIISRDFNQVSLRNTPPTFT</sequence>
<dbReference type="EMBL" id="JACTAM010000004">
    <property type="protein sequence ID" value="KAI2665139.1"/>
    <property type="molecule type" value="Genomic_DNA"/>
</dbReference>
<evidence type="ECO:0000313" key="1">
    <source>
        <dbReference type="EMBL" id="KAI2665139.1"/>
    </source>
</evidence>
<organism evidence="1 2">
    <name type="scientific">Labeo rohita</name>
    <name type="common">Indian major carp</name>
    <name type="synonym">Cyprinus rohita</name>
    <dbReference type="NCBI Taxonomy" id="84645"/>
    <lineage>
        <taxon>Eukaryota</taxon>
        <taxon>Metazoa</taxon>
        <taxon>Chordata</taxon>
        <taxon>Craniata</taxon>
        <taxon>Vertebrata</taxon>
        <taxon>Euteleostomi</taxon>
        <taxon>Actinopterygii</taxon>
        <taxon>Neopterygii</taxon>
        <taxon>Teleostei</taxon>
        <taxon>Ostariophysi</taxon>
        <taxon>Cypriniformes</taxon>
        <taxon>Cyprinidae</taxon>
        <taxon>Labeoninae</taxon>
        <taxon>Labeonini</taxon>
        <taxon>Labeo</taxon>
    </lineage>
</organism>
<protein>
    <submittedName>
        <fullName evidence="1">HTH-type transcriptional activator RhaS</fullName>
    </submittedName>
</protein>
<gene>
    <name evidence="1" type="ORF">H4Q32_021348</name>
</gene>
<keyword evidence="2" id="KW-1185">Reference proteome</keyword>
<accession>A0ABQ8MQM3</accession>